<organism evidence="1 2">
    <name type="scientific">Hymenoscyphus fraxineus</name>
    <dbReference type="NCBI Taxonomy" id="746836"/>
    <lineage>
        <taxon>Eukaryota</taxon>
        <taxon>Fungi</taxon>
        <taxon>Dikarya</taxon>
        <taxon>Ascomycota</taxon>
        <taxon>Pezizomycotina</taxon>
        <taxon>Leotiomycetes</taxon>
        <taxon>Helotiales</taxon>
        <taxon>Helotiaceae</taxon>
        <taxon>Hymenoscyphus</taxon>
    </lineage>
</organism>
<name>A0A9N9L8U2_9HELO</name>
<evidence type="ECO:0000313" key="1">
    <source>
        <dbReference type="EMBL" id="CAG8961209.1"/>
    </source>
</evidence>
<dbReference type="AlphaFoldDB" id="A0A9N9L8U2"/>
<accession>A0A9N9L8U2</accession>
<dbReference type="EMBL" id="CAJVRL010000104">
    <property type="protein sequence ID" value="CAG8961209.1"/>
    <property type="molecule type" value="Genomic_DNA"/>
</dbReference>
<gene>
    <name evidence="1" type="ORF">HYFRA_00013265</name>
</gene>
<reference evidence="1" key="1">
    <citation type="submission" date="2021-07" db="EMBL/GenBank/DDBJ databases">
        <authorList>
            <person name="Durling M."/>
        </authorList>
    </citation>
    <scope>NUCLEOTIDE SEQUENCE</scope>
</reference>
<keyword evidence="2" id="KW-1185">Reference proteome</keyword>
<sequence length="75" mass="8220">LSNDNANDNAPEGYSEPQLIASSLTVEELDLRTEHLSVVSNCRTSKQITLHKLQPLRSAGQCVSTTIASPLHYQQ</sequence>
<feature type="non-terminal residue" evidence="1">
    <location>
        <position position="1"/>
    </location>
</feature>
<evidence type="ECO:0000313" key="2">
    <source>
        <dbReference type="Proteomes" id="UP000696280"/>
    </source>
</evidence>
<dbReference type="Proteomes" id="UP000696280">
    <property type="component" value="Unassembled WGS sequence"/>
</dbReference>
<comment type="caution">
    <text evidence="1">The sequence shown here is derived from an EMBL/GenBank/DDBJ whole genome shotgun (WGS) entry which is preliminary data.</text>
</comment>
<protein>
    <submittedName>
        <fullName evidence="1">Uncharacterized protein</fullName>
    </submittedName>
</protein>
<proteinExistence type="predicted"/>